<dbReference type="EMBL" id="MN739121">
    <property type="protein sequence ID" value="QHS89932.1"/>
    <property type="molecule type" value="Genomic_DNA"/>
</dbReference>
<proteinExistence type="predicted"/>
<evidence type="ECO:0000313" key="2">
    <source>
        <dbReference type="EMBL" id="QHS89932.1"/>
    </source>
</evidence>
<dbReference type="AlphaFoldDB" id="A0A6C0BD53"/>
<name>A0A6C0BD53_9ZZZZ</name>
<keyword evidence="1" id="KW-1133">Transmembrane helix</keyword>
<protein>
    <submittedName>
        <fullName evidence="2">Uncharacterized protein</fullName>
    </submittedName>
</protein>
<sequence length="349" mass="38167">MSSSIFMRGDPLDLSGTFYMYTTIGTTTYIYCYNSSNGQLSGVEPVAGFLEYTSEYTDYSPVSFNIASISPQNFSLQSGNDYLGVNSSNIFDLVSGSIPEVTFSAPTSNSAYNVYNLQSYIYPSLPFEMSISGTSYPFYIFEPVSSSNWTYYVINKTVAYPAFFPSNNGQLTVWQTTTDYPNGACFYSSSSTTLGIQWLYDWTTGTSQNCDTAGALDSSYNNCYFSDSQSCLAGYVYDLCSTTECGNCLGSVPTSGNACYYNVPGSSIPLFDSDASVAVNTSSLFELDTTDTTNSSNGCSSTAIIIIIIFIILIIIGGFIYIIYRNGNKDNNKDKNLQGQQIYRQQSSV</sequence>
<organism evidence="2">
    <name type="scientific">viral metagenome</name>
    <dbReference type="NCBI Taxonomy" id="1070528"/>
    <lineage>
        <taxon>unclassified sequences</taxon>
        <taxon>metagenomes</taxon>
        <taxon>organismal metagenomes</taxon>
    </lineage>
</organism>
<reference evidence="2" key="1">
    <citation type="journal article" date="2020" name="Nature">
        <title>Giant virus diversity and host interactions through global metagenomics.</title>
        <authorList>
            <person name="Schulz F."/>
            <person name="Roux S."/>
            <person name="Paez-Espino D."/>
            <person name="Jungbluth S."/>
            <person name="Walsh D.A."/>
            <person name="Denef V.J."/>
            <person name="McMahon K.D."/>
            <person name="Konstantinidis K.T."/>
            <person name="Eloe-Fadrosh E.A."/>
            <person name="Kyrpides N.C."/>
            <person name="Woyke T."/>
        </authorList>
    </citation>
    <scope>NUCLEOTIDE SEQUENCE</scope>
    <source>
        <strain evidence="2">GVMAG-M-3300010160-4</strain>
    </source>
</reference>
<keyword evidence="1" id="KW-0472">Membrane</keyword>
<keyword evidence="1" id="KW-0812">Transmembrane</keyword>
<evidence type="ECO:0000256" key="1">
    <source>
        <dbReference type="SAM" id="Phobius"/>
    </source>
</evidence>
<accession>A0A6C0BD53</accession>
<feature type="transmembrane region" description="Helical" evidence="1">
    <location>
        <begin position="303"/>
        <end position="324"/>
    </location>
</feature>